<dbReference type="AlphaFoldDB" id="A0A699QWP4"/>
<gene>
    <name evidence="2" type="ORF">Tci_847108</name>
</gene>
<evidence type="ECO:0000256" key="1">
    <source>
        <dbReference type="SAM" id="MobiDB-lite"/>
    </source>
</evidence>
<feature type="compositionally biased region" description="Acidic residues" evidence="1">
    <location>
        <begin position="75"/>
        <end position="91"/>
    </location>
</feature>
<accession>A0A699QWP4</accession>
<comment type="caution">
    <text evidence="2">The sequence shown here is derived from an EMBL/GenBank/DDBJ whole genome shotgun (WGS) entry which is preliminary data.</text>
</comment>
<dbReference type="EMBL" id="BKCJ011050374">
    <property type="protein sequence ID" value="GFC75138.1"/>
    <property type="molecule type" value="Genomic_DNA"/>
</dbReference>
<name>A0A699QWP4_TANCI</name>
<feature type="non-terminal residue" evidence="2">
    <location>
        <position position="1"/>
    </location>
</feature>
<protein>
    <submittedName>
        <fullName evidence="2">Uncharacterized protein</fullName>
    </submittedName>
</protein>
<sequence length="286" mass="31540">MPMDPLDPYVQLVMGALPSPDYIPEPEALPSQGYILGPEYPEYLPPADDILLAEEQPLPAAVSPTAESPGYITESEPEMEPEENDGDDEKYEGDSIDYLTILAPALYSFVSKSDETEPFEEGETAATPQPFGYRIAARIFVQPHILMPLCTESEVERLLAIPTPPLSPMSLTSYTLPLLLTPFPVYTPLPTSSFLLPSSIPSTSGSESIPEADIPLQKRACFTTPTSRYEIGESSVATAARKIRPTLTIAKSRRPDGKLIGRLKREKRYFRTVATTYTQEVTHSRD</sequence>
<evidence type="ECO:0000313" key="2">
    <source>
        <dbReference type="EMBL" id="GFC75138.1"/>
    </source>
</evidence>
<reference evidence="2" key="1">
    <citation type="journal article" date="2019" name="Sci. Rep.">
        <title>Draft genome of Tanacetum cinerariifolium, the natural source of mosquito coil.</title>
        <authorList>
            <person name="Yamashiro T."/>
            <person name="Shiraishi A."/>
            <person name="Satake H."/>
            <person name="Nakayama K."/>
        </authorList>
    </citation>
    <scope>NUCLEOTIDE SEQUENCE</scope>
</reference>
<organism evidence="2">
    <name type="scientific">Tanacetum cinerariifolium</name>
    <name type="common">Dalmatian daisy</name>
    <name type="synonym">Chrysanthemum cinerariifolium</name>
    <dbReference type="NCBI Taxonomy" id="118510"/>
    <lineage>
        <taxon>Eukaryota</taxon>
        <taxon>Viridiplantae</taxon>
        <taxon>Streptophyta</taxon>
        <taxon>Embryophyta</taxon>
        <taxon>Tracheophyta</taxon>
        <taxon>Spermatophyta</taxon>
        <taxon>Magnoliopsida</taxon>
        <taxon>eudicotyledons</taxon>
        <taxon>Gunneridae</taxon>
        <taxon>Pentapetalae</taxon>
        <taxon>asterids</taxon>
        <taxon>campanulids</taxon>
        <taxon>Asterales</taxon>
        <taxon>Asteraceae</taxon>
        <taxon>Asteroideae</taxon>
        <taxon>Anthemideae</taxon>
        <taxon>Anthemidinae</taxon>
        <taxon>Tanacetum</taxon>
    </lineage>
</organism>
<feature type="region of interest" description="Disordered" evidence="1">
    <location>
        <begin position="61"/>
        <end position="91"/>
    </location>
</feature>
<proteinExistence type="predicted"/>